<feature type="transmembrane region" description="Helical" evidence="7">
    <location>
        <begin position="114"/>
        <end position="133"/>
    </location>
</feature>
<dbReference type="InterPro" id="IPR038770">
    <property type="entry name" value="Na+/solute_symporter_sf"/>
</dbReference>
<dbReference type="PANTHER" id="PTHR42751">
    <property type="entry name" value="SODIUM/HYDROGEN EXCHANGER FAMILY/TRKA DOMAIN PROTEIN"/>
    <property type="match status" value="1"/>
</dbReference>
<protein>
    <submittedName>
        <fullName evidence="10">Inner membrane protein YbaL</fullName>
    </submittedName>
</protein>
<dbReference type="AlphaFoldDB" id="A0A5P3A829"/>
<dbReference type="KEGG" id="rid:RIdsm_00688"/>
<feature type="domain" description="RCK N-terminal" evidence="9">
    <location>
        <begin position="487"/>
        <end position="608"/>
    </location>
</feature>
<gene>
    <name evidence="10" type="primary">ybaL</name>
    <name evidence="10" type="ORF">RIdsm_00688</name>
</gene>
<dbReference type="Gene3D" id="1.20.1530.20">
    <property type="match status" value="1"/>
</dbReference>
<dbReference type="GO" id="GO:0015297">
    <property type="term" value="F:antiporter activity"/>
    <property type="evidence" value="ECO:0007669"/>
    <property type="project" value="InterPro"/>
</dbReference>
<dbReference type="EMBL" id="CP031598">
    <property type="protein sequence ID" value="QEW24904.1"/>
    <property type="molecule type" value="Genomic_DNA"/>
</dbReference>
<dbReference type="InterPro" id="IPR006153">
    <property type="entry name" value="Cation/H_exchanger_TM"/>
</dbReference>
<evidence type="ECO:0000313" key="11">
    <source>
        <dbReference type="Proteomes" id="UP000325785"/>
    </source>
</evidence>
<keyword evidence="6 7" id="KW-0472">Membrane</keyword>
<feature type="transmembrane region" description="Helical" evidence="7">
    <location>
        <begin position="184"/>
        <end position="203"/>
    </location>
</feature>
<evidence type="ECO:0000256" key="1">
    <source>
        <dbReference type="ARBA" id="ARBA00004141"/>
    </source>
</evidence>
<feature type="transmembrane region" description="Helical" evidence="7">
    <location>
        <begin position="279"/>
        <end position="299"/>
    </location>
</feature>
<evidence type="ECO:0000256" key="3">
    <source>
        <dbReference type="ARBA" id="ARBA00022448"/>
    </source>
</evidence>
<comment type="subcellular location">
    <subcellularLocation>
        <location evidence="1">Membrane</location>
        <topology evidence="1">Multi-pass membrane protein</topology>
    </subcellularLocation>
</comment>
<evidence type="ECO:0000256" key="7">
    <source>
        <dbReference type="SAM" id="Phobius"/>
    </source>
</evidence>
<dbReference type="GO" id="GO:0016020">
    <property type="term" value="C:membrane"/>
    <property type="evidence" value="ECO:0007669"/>
    <property type="project" value="UniProtKB-SubCell"/>
</dbReference>
<feature type="transmembrane region" description="Helical" evidence="7">
    <location>
        <begin position="145"/>
        <end position="172"/>
    </location>
</feature>
<evidence type="ECO:0000256" key="5">
    <source>
        <dbReference type="ARBA" id="ARBA00022989"/>
    </source>
</evidence>
<evidence type="ECO:0000259" key="9">
    <source>
        <dbReference type="Pfam" id="PF02254"/>
    </source>
</evidence>
<feature type="transmembrane region" description="Helical" evidence="7">
    <location>
        <begin position="242"/>
        <end position="267"/>
    </location>
</feature>
<name>A0A5P3A829_9RHOB</name>
<accession>A0A5P3A829</accession>
<dbReference type="RefSeq" id="WP_082647469.1">
    <property type="nucleotide sequence ID" value="NZ_CAXRJZ010000039.1"/>
</dbReference>
<feature type="transmembrane region" description="Helical" evidence="7">
    <location>
        <begin position="431"/>
        <end position="450"/>
    </location>
</feature>
<feature type="transmembrane region" description="Helical" evidence="7">
    <location>
        <begin position="405"/>
        <end position="425"/>
    </location>
</feature>
<dbReference type="SUPFAM" id="SSF51735">
    <property type="entry name" value="NAD(P)-binding Rossmann-fold domains"/>
    <property type="match status" value="1"/>
</dbReference>
<feature type="transmembrane region" description="Helical" evidence="7">
    <location>
        <begin position="311"/>
        <end position="334"/>
    </location>
</feature>
<feature type="transmembrane region" description="Helical" evidence="7">
    <location>
        <begin position="346"/>
        <end position="363"/>
    </location>
</feature>
<feature type="transmembrane region" description="Helical" evidence="7">
    <location>
        <begin position="38"/>
        <end position="58"/>
    </location>
</feature>
<dbReference type="OrthoDB" id="9781411at2"/>
<proteinExistence type="inferred from homology"/>
<evidence type="ECO:0000259" key="8">
    <source>
        <dbReference type="Pfam" id="PF00999"/>
    </source>
</evidence>
<feature type="domain" description="Cation/H+ exchanger transmembrane" evidence="8">
    <location>
        <begin position="73"/>
        <end position="450"/>
    </location>
</feature>
<dbReference type="Proteomes" id="UP000325785">
    <property type="component" value="Chromosome"/>
</dbReference>
<dbReference type="Gene3D" id="3.40.50.720">
    <property type="entry name" value="NAD(P)-binding Rossmann-like Domain"/>
    <property type="match status" value="1"/>
</dbReference>
<dbReference type="Pfam" id="PF02254">
    <property type="entry name" value="TrkA_N"/>
    <property type="match status" value="1"/>
</dbReference>
<keyword evidence="4 7" id="KW-0812">Transmembrane</keyword>
<organism evidence="10 11">
    <name type="scientific">Roseovarius indicus</name>
    <dbReference type="NCBI Taxonomy" id="540747"/>
    <lineage>
        <taxon>Bacteria</taxon>
        <taxon>Pseudomonadati</taxon>
        <taxon>Pseudomonadota</taxon>
        <taxon>Alphaproteobacteria</taxon>
        <taxon>Rhodobacterales</taxon>
        <taxon>Roseobacteraceae</taxon>
        <taxon>Roseovarius</taxon>
    </lineage>
</organism>
<evidence type="ECO:0000256" key="6">
    <source>
        <dbReference type="ARBA" id="ARBA00023136"/>
    </source>
</evidence>
<dbReference type="PANTHER" id="PTHR42751:SF3">
    <property type="entry name" value="SODIUM_GLUTAMATE SYMPORTER"/>
    <property type="match status" value="1"/>
</dbReference>
<keyword evidence="5 7" id="KW-1133">Transmembrane helix</keyword>
<keyword evidence="3" id="KW-0813">Transport</keyword>
<dbReference type="InterPro" id="IPR036291">
    <property type="entry name" value="NAD(P)-bd_dom_sf"/>
</dbReference>
<sequence length="650" mass="69352">MNLARLLLLVFKELSHNRLAVFAGGARANGAQRHPGRAIGVLSGFLAIFSASPALAAGGAVPTLVADIGASLLVAGGLAVLFARIGIPSIAAFILAGVGLGPVGFHIITDPGSIEAIAQIGFVLLLFVIGLEIDLPRILASGRTLLLAGLLQFPLTLLFGVLATKLLIFAGIGGLLTAAPLTPLYVGVAVSVSSSLLVVKLFQEHFQLDTRPGQISLIILIFQDIWAIVATLIQPSLDNPDIVAILSSFFGIGILIIIAGVLSRLIAHRAFSWIAKKPELILLGAMSWCFAIVAVGSSFDPLLHMMGIDLSLAVGSGMAALIAGATIASSPYSVEIVTKVGLVKDFFVTLFFVGLGMSIPALTSLEIPLLAVLIAALAVLARQFVFFPVFYFLGIDQRSAQVSSIQLAQISEFSLVIVFLGLELNHISQEFAAVIILAFVITAILTTPLFEKAYVIYDSMKSTLSRLGFKEPGTEEEKAGHEVVLGILGVHRDASSFLAELARHQPDLLPHTSIVDFNVSLHPAIREMGPHIVYGDITNEEALLHAGIDRAKVVLCTIPDDLLRGIDTAALVRLVRHVNPTATIIANAITLSKVDKIRNAGADIVYMPRLEVGTTLFDAFNHAYDKEVELYRSRQVERFGDPESRKEVMN</sequence>
<dbReference type="Pfam" id="PF00999">
    <property type="entry name" value="Na_H_Exchanger"/>
    <property type="match status" value="1"/>
</dbReference>
<dbReference type="GO" id="GO:1902600">
    <property type="term" value="P:proton transmembrane transport"/>
    <property type="evidence" value="ECO:0007669"/>
    <property type="project" value="InterPro"/>
</dbReference>
<feature type="transmembrane region" description="Helical" evidence="7">
    <location>
        <begin position="64"/>
        <end position="83"/>
    </location>
</feature>
<comment type="similarity">
    <text evidence="2">Belongs to the monovalent cation:proton antiporter 2 (CPA2) transporter (TC 2.A.37) family.</text>
</comment>
<feature type="transmembrane region" description="Helical" evidence="7">
    <location>
        <begin position="215"/>
        <end position="236"/>
    </location>
</feature>
<feature type="transmembrane region" description="Helical" evidence="7">
    <location>
        <begin position="369"/>
        <end position="393"/>
    </location>
</feature>
<dbReference type="GO" id="GO:0006813">
    <property type="term" value="P:potassium ion transport"/>
    <property type="evidence" value="ECO:0007669"/>
    <property type="project" value="InterPro"/>
</dbReference>
<evidence type="ECO:0000256" key="2">
    <source>
        <dbReference type="ARBA" id="ARBA00005551"/>
    </source>
</evidence>
<evidence type="ECO:0000256" key="4">
    <source>
        <dbReference type="ARBA" id="ARBA00022692"/>
    </source>
</evidence>
<reference evidence="10 11" key="1">
    <citation type="submission" date="2018-08" db="EMBL/GenBank/DDBJ databases">
        <title>Genetic Globetrotter - A new plasmid hitch-hiking vast phylogenetic and geographic distances.</title>
        <authorList>
            <person name="Vollmers J."/>
            <person name="Petersen J."/>
        </authorList>
    </citation>
    <scope>NUCLEOTIDE SEQUENCE [LARGE SCALE GENOMIC DNA]</scope>
    <source>
        <strain evidence="10 11">DSM 26383</strain>
    </source>
</reference>
<feature type="transmembrane region" description="Helical" evidence="7">
    <location>
        <begin position="90"/>
        <end position="108"/>
    </location>
</feature>
<evidence type="ECO:0000313" key="10">
    <source>
        <dbReference type="EMBL" id="QEW24904.1"/>
    </source>
</evidence>
<dbReference type="InterPro" id="IPR003148">
    <property type="entry name" value="RCK_N"/>
</dbReference>